<dbReference type="EMBL" id="CM034400">
    <property type="protein sequence ID" value="KAJ0176057.1"/>
    <property type="molecule type" value="Genomic_DNA"/>
</dbReference>
<evidence type="ECO:0000313" key="1">
    <source>
        <dbReference type="EMBL" id="KAJ0176057.1"/>
    </source>
</evidence>
<dbReference type="Proteomes" id="UP000824533">
    <property type="component" value="Linkage Group LG14"/>
</dbReference>
<protein>
    <submittedName>
        <fullName evidence="1">Uncharacterized protein</fullName>
    </submittedName>
</protein>
<accession>A0ACC1CWS6</accession>
<sequence length="365" mass="40981">MDLFSEASGGGGRVLTPRHISVDKAIPHANNHVNTTVLCHSYSVQPDFNTYITALQSYAWVIWSSELVVLLAICLLYVITMKSALKHWRHNVDNVAVVLAVYPVVAAAAFLATILPRARILTEAIEQQAVMVAMYYLFCMIIADFGGFEQLERRAAGARLETRVPPCCCWPCCFIPQPNIQKRNLKLLRYLVLQMPVIQGLIYILILILWAESMMLYHRCFVYIQPFIIASILTGVWGMIMTVRTAGSLGCNARPRFFAVQLTLLIVKLQSGFAKVLPEIVHLPCVLPLNPSVFVNMINNAIMILEMLLLTILAWRLYGRPASKNINKLPQVVVAVLEDNPRSLELKVTKDGIDNRSYNSNLVIE</sequence>
<name>A0ACC1CWS6_9NEOP</name>
<evidence type="ECO:0000313" key="2">
    <source>
        <dbReference type="Proteomes" id="UP000824533"/>
    </source>
</evidence>
<reference evidence="1 2" key="1">
    <citation type="journal article" date="2021" name="Front. Genet.">
        <title>Chromosome-Level Genome Assembly Reveals Significant Gene Expansion in the Toll and IMD Signaling Pathways of Dendrolimus kikuchii.</title>
        <authorList>
            <person name="Zhou J."/>
            <person name="Wu P."/>
            <person name="Xiong Z."/>
            <person name="Liu N."/>
            <person name="Zhao N."/>
            <person name="Ji M."/>
            <person name="Qiu Y."/>
            <person name="Yang B."/>
        </authorList>
    </citation>
    <scope>NUCLEOTIDE SEQUENCE [LARGE SCALE GENOMIC DNA]</scope>
    <source>
        <strain evidence="1">Ann1</strain>
    </source>
</reference>
<proteinExistence type="predicted"/>
<keyword evidence="2" id="KW-1185">Reference proteome</keyword>
<comment type="caution">
    <text evidence="1">The sequence shown here is derived from an EMBL/GenBank/DDBJ whole genome shotgun (WGS) entry which is preliminary data.</text>
</comment>
<organism evidence="1 2">
    <name type="scientific">Dendrolimus kikuchii</name>
    <dbReference type="NCBI Taxonomy" id="765133"/>
    <lineage>
        <taxon>Eukaryota</taxon>
        <taxon>Metazoa</taxon>
        <taxon>Ecdysozoa</taxon>
        <taxon>Arthropoda</taxon>
        <taxon>Hexapoda</taxon>
        <taxon>Insecta</taxon>
        <taxon>Pterygota</taxon>
        <taxon>Neoptera</taxon>
        <taxon>Endopterygota</taxon>
        <taxon>Lepidoptera</taxon>
        <taxon>Glossata</taxon>
        <taxon>Ditrysia</taxon>
        <taxon>Bombycoidea</taxon>
        <taxon>Lasiocampidae</taxon>
        <taxon>Dendrolimus</taxon>
    </lineage>
</organism>
<gene>
    <name evidence="1" type="ORF">K1T71_008231</name>
</gene>